<sequence length="395" mass="42983">MDFHSLSRKQLQALCKKNKIPANITNVAMADALAALPEVEGLDELLNPSAATPMVTPAAAARSRRKKQEDPPSDLLPYNTRRSVRLLEKDLSKFSLNCTPLFPSKPQPEAHLFLQPGHSLPPESNMDDQVGDTNKDSNFKLAGSSHPSVDAGSQVFEDNVADVPIEDPLMEVADATLNVEVPDAPCSFYDDPKEVDVLPFEASQDTIVEDADKAAAESDSIIGSVDLESISDHKEEEMEIKPEQLGAESEKFNDAPDVVSSDASSGALVDVTNGKESTEVKDVTIWEESNTLMDGTDAAIGNQEPRLCLCLCLSSEEDVPVQSLVSEPLKGNLHNTKATCDDLNTKSMGELRRMLKQLTLNDKSNIKPNAVKDVEKKRTALMELQQNRMTAAEEA</sequence>
<dbReference type="AlphaFoldDB" id="A0AAN9SQH9"/>
<keyword evidence="3" id="KW-1185">Reference proteome</keyword>
<protein>
    <submittedName>
        <fullName evidence="2">Uncharacterized protein</fullName>
    </submittedName>
</protein>
<comment type="caution">
    <text evidence="2">The sequence shown here is derived from an EMBL/GenBank/DDBJ whole genome shotgun (WGS) entry which is preliminary data.</text>
</comment>
<evidence type="ECO:0000256" key="1">
    <source>
        <dbReference type="SAM" id="MobiDB-lite"/>
    </source>
</evidence>
<dbReference type="EMBL" id="JAYMYS010000002">
    <property type="protein sequence ID" value="KAK7404299.1"/>
    <property type="molecule type" value="Genomic_DNA"/>
</dbReference>
<dbReference type="Proteomes" id="UP001386955">
    <property type="component" value="Unassembled WGS sequence"/>
</dbReference>
<accession>A0AAN9SQH9</accession>
<name>A0AAN9SQH9_PSOTE</name>
<organism evidence="2 3">
    <name type="scientific">Psophocarpus tetragonolobus</name>
    <name type="common">Winged bean</name>
    <name type="synonym">Dolichos tetragonolobus</name>
    <dbReference type="NCBI Taxonomy" id="3891"/>
    <lineage>
        <taxon>Eukaryota</taxon>
        <taxon>Viridiplantae</taxon>
        <taxon>Streptophyta</taxon>
        <taxon>Embryophyta</taxon>
        <taxon>Tracheophyta</taxon>
        <taxon>Spermatophyta</taxon>
        <taxon>Magnoliopsida</taxon>
        <taxon>eudicotyledons</taxon>
        <taxon>Gunneridae</taxon>
        <taxon>Pentapetalae</taxon>
        <taxon>rosids</taxon>
        <taxon>fabids</taxon>
        <taxon>Fabales</taxon>
        <taxon>Fabaceae</taxon>
        <taxon>Papilionoideae</taxon>
        <taxon>50 kb inversion clade</taxon>
        <taxon>NPAAA clade</taxon>
        <taxon>indigoferoid/millettioid clade</taxon>
        <taxon>Phaseoleae</taxon>
        <taxon>Psophocarpus</taxon>
    </lineage>
</organism>
<gene>
    <name evidence="2" type="ORF">VNO78_05083</name>
</gene>
<evidence type="ECO:0000313" key="2">
    <source>
        <dbReference type="EMBL" id="KAK7404299.1"/>
    </source>
</evidence>
<feature type="region of interest" description="Disordered" evidence="1">
    <location>
        <begin position="55"/>
        <end position="81"/>
    </location>
</feature>
<evidence type="ECO:0000313" key="3">
    <source>
        <dbReference type="Proteomes" id="UP001386955"/>
    </source>
</evidence>
<dbReference type="PANTHER" id="PTHR33621:SF2">
    <property type="entry name" value="RIBOSOMAL L1 DOMAIN-CONTAINING PROTEIN"/>
    <property type="match status" value="1"/>
</dbReference>
<reference evidence="2 3" key="1">
    <citation type="submission" date="2024-01" db="EMBL/GenBank/DDBJ databases">
        <title>The genomes of 5 underutilized Papilionoideae crops provide insights into root nodulation and disease resistanc.</title>
        <authorList>
            <person name="Jiang F."/>
        </authorList>
    </citation>
    <scope>NUCLEOTIDE SEQUENCE [LARGE SCALE GENOMIC DNA]</scope>
    <source>
        <strain evidence="2">DUOXIRENSHENG_FW03</strain>
        <tissue evidence="2">Leaves</tissue>
    </source>
</reference>
<dbReference type="PANTHER" id="PTHR33621">
    <property type="entry name" value="ASPARTIC/GLUTAMIC ACID-RICH PROTEIN"/>
    <property type="match status" value="1"/>
</dbReference>
<proteinExistence type="predicted"/>